<dbReference type="EMBL" id="JAAXOX010000002">
    <property type="protein sequence ID" value="NKY22270.1"/>
    <property type="molecule type" value="Genomic_DNA"/>
</dbReference>
<organism evidence="3 4">
    <name type="scientific">Cellulomonas denverensis</name>
    <dbReference type="NCBI Taxonomy" id="264297"/>
    <lineage>
        <taxon>Bacteria</taxon>
        <taxon>Bacillati</taxon>
        <taxon>Actinomycetota</taxon>
        <taxon>Actinomycetes</taxon>
        <taxon>Micrococcales</taxon>
        <taxon>Cellulomonadaceae</taxon>
        <taxon>Cellulomonas</taxon>
    </lineage>
</organism>
<dbReference type="SUPFAM" id="SSF48208">
    <property type="entry name" value="Six-hairpin glycosidases"/>
    <property type="match status" value="1"/>
</dbReference>
<dbReference type="PANTHER" id="PTHR42899:SF1">
    <property type="entry name" value="SPERMATOGENESIS-ASSOCIATED PROTEIN 20"/>
    <property type="match status" value="1"/>
</dbReference>
<dbReference type="AlphaFoldDB" id="A0A7X6QYL6"/>
<gene>
    <name evidence="3" type="ORF">HGA03_06275</name>
</gene>
<protein>
    <submittedName>
        <fullName evidence="3">Thioredoxin domain-containing protein</fullName>
    </submittedName>
</protein>
<sequence length="712" mass="75001">MPNRLARSTSPYLRQHAGNPVDWYEWGEEAFAEARRRDVPLLVSVGYASCHWCHVMAHESFEDEAVAAVMNSRFVNVKVDREERPDLDAAYMAATQAMTGQGGWPMTVFATPEGDPFFCGTYFPPVPVGGRPSFGQVLETLSRAWRERREDVRAGAAELLAHLGGGGPAGGSGADRTRAGGTGAAGAQPDGTPGAGDDGAALDQEAVARVSDLAVEALATGYDAEHGGFGGAPKFPPSTTLEWLLRRHARTGDERALAMATGTLAAMARGGMADQLAGGFARYAVDDTWTVPHFEKMLEDNAMLLRIALHWWRSTGSDLARRVVTGTADWLIRELRTPEGAFASSLDADTEGIEGATYVWTPATLDRVLGPEDGAWAAELFGVTDQGSFEAGTSVLQLRTDPAPEDADRFARVRATLLAARDARPQPARDDKVVAAWNGLAIAALAEAGTALDRPEWQQAAVDAARLLDTVHLVTDDDGLLRVIRSSRDGAPGTAPGVLTDYAAVAEGFLTLGGLTGDPHWTRRGSALLDTVLARFRAPGHAFRDTADDRTDPVVARLAGRPDVADGPSPAGQSAVAAALLTRAALTGSATDRQAAELTLAGPLSIAHRHPRAVAWALATAEAVLDGPREVAVVGPDGDPDRAGLVRTAIRCTAPGLVLAQGDPADVADDAIGLLRDRPLVDGRAAAYVCRGFVCDRPVTDPDALRAGLARA</sequence>
<dbReference type="PANTHER" id="PTHR42899">
    <property type="entry name" value="SPERMATOGENESIS-ASSOCIATED PROTEIN 20"/>
    <property type="match status" value="1"/>
</dbReference>
<name>A0A7X6QYL6_9CELL</name>
<feature type="compositionally biased region" description="Gly residues" evidence="1">
    <location>
        <begin position="163"/>
        <end position="173"/>
    </location>
</feature>
<dbReference type="Pfam" id="PF03190">
    <property type="entry name" value="Thioredox_DsbH"/>
    <property type="match status" value="1"/>
</dbReference>
<keyword evidence="4" id="KW-1185">Reference proteome</keyword>
<comment type="caution">
    <text evidence="3">The sequence shown here is derived from an EMBL/GenBank/DDBJ whole genome shotgun (WGS) entry which is preliminary data.</text>
</comment>
<dbReference type="InterPro" id="IPR004879">
    <property type="entry name" value="Ssp411-like_TRX"/>
</dbReference>
<reference evidence="3 4" key="1">
    <citation type="submission" date="2020-04" db="EMBL/GenBank/DDBJ databases">
        <title>MicrobeNet Type strains.</title>
        <authorList>
            <person name="Nicholson A.C."/>
        </authorList>
    </citation>
    <scope>NUCLEOTIDE SEQUENCE [LARGE SCALE GENOMIC DNA]</scope>
    <source>
        <strain evidence="3 4">ATCC BAA-788</strain>
    </source>
</reference>
<dbReference type="PIRSF" id="PIRSF006402">
    <property type="entry name" value="UCP006402_thioredoxin"/>
    <property type="match status" value="1"/>
</dbReference>
<dbReference type="SUPFAM" id="SSF52833">
    <property type="entry name" value="Thioredoxin-like"/>
    <property type="match status" value="1"/>
</dbReference>
<dbReference type="InterPro" id="IPR008928">
    <property type="entry name" value="6-hairpin_glycosidase_sf"/>
</dbReference>
<dbReference type="InterPro" id="IPR024705">
    <property type="entry name" value="Ssp411"/>
</dbReference>
<proteinExistence type="predicted"/>
<feature type="domain" description="Spermatogenesis-associated protein 20-like TRX" evidence="2">
    <location>
        <begin position="2"/>
        <end position="163"/>
    </location>
</feature>
<evidence type="ECO:0000259" key="2">
    <source>
        <dbReference type="Pfam" id="PF03190"/>
    </source>
</evidence>
<accession>A0A7X6QYL6</accession>
<evidence type="ECO:0000256" key="1">
    <source>
        <dbReference type="SAM" id="MobiDB-lite"/>
    </source>
</evidence>
<feature type="region of interest" description="Disordered" evidence="1">
    <location>
        <begin position="163"/>
        <end position="199"/>
    </location>
</feature>
<dbReference type="Proteomes" id="UP000581206">
    <property type="component" value="Unassembled WGS sequence"/>
</dbReference>
<dbReference type="Gene3D" id="3.40.30.10">
    <property type="entry name" value="Glutaredoxin"/>
    <property type="match status" value="1"/>
</dbReference>
<dbReference type="RefSeq" id="WP_168629370.1">
    <property type="nucleotide sequence ID" value="NZ_BONL01000027.1"/>
</dbReference>
<dbReference type="CDD" id="cd02955">
    <property type="entry name" value="SSP411"/>
    <property type="match status" value="1"/>
</dbReference>
<evidence type="ECO:0000313" key="3">
    <source>
        <dbReference type="EMBL" id="NKY22270.1"/>
    </source>
</evidence>
<evidence type="ECO:0000313" key="4">
    <source>
        <dbReference type="Proteomes" id="UP000581206"/>
    </source>
</evidence>
<dbReference type="GO" id="GO:0005975">
    <property type="term" value="P:carbohydrate metabolic process"/>
    <property type="evidence" value="ECO:0007669"/>
    <property type="project" value="InterPro"/>
</dbReference>
<dbReference type="InterPro" id="IPR036249">
    <property type="entry name" value="Thioredoxin-like_sf"/>
</dbReference>